<evidence type="ECO:0000313" key="3">
    <source>
        <dbReference type="Proteomes" id="UP001324427"/>
    </source>
</evidence>
<accession>A0AAV9J6Z3</accession>
<evidence type="ECO:0000313" key="2">
    <source>
        <dbReference type="EMBL" id="KAK4540503.1"/>
    </source>
</evidence>
<dbReference type="Proteomes" id="UP001324427">
    <property type="component" value="Unassembled WGS sequence"/>
</dbReference>
<dbReference type="AlphaFoldDB" id="A0AAV9J6Z3"/>
<dbReference type="PANTHER" id="PTHR42085">
    <property type="entry name" value="F-BOX DOMAIN-CONTAINING PROTEIN"/>
    <property type="match status" value="1"/>
</dbReference>
<dbReference type="PANTHER" id="PTHR42085:SF1">
    <property type="entry name" value="F-BOX DOMAIN-CONTAINING PROTEIN"/>
    <property type="match status" value="1"/>
</dbReference>
<dbReference type="InterPro" id="IPR038883">
    <property type="entry name" value="AN11006-like"/>
</dbReference>
<protein>
    <submittedName>
        <fullName evidence="2">Uncharacterized protein</fullName>
    </submittedName>
</protein>
<sequence length="208" mass="22894">MQPESASRCPPLSRSGCSSKTAIFILDEPSSDHTDSSKPAPTEQLSSLQARSSASQPTIDNIATCHLLNLTAELRNAIYHLVLVAYNLATQPSLLRTCRQIRNEATAIFYGGNVFQSNRRGPVIVWLGAIGAEKRRMVQQIRGFAVDSPWSTVVRAKGRARWFERHMKGLGMSIRKGVIRAPCVEAEWPGMMKWVDGAGNVVAETKTE</sequence>
<name>A0AAV9J6Z3_9PEZI</name>
<proteinExistence type="predicted"/>
<feature type="region of interest" description="Disordered" evidence="1">
    <location>
        <begin position="28"/>
        <end position="51"/>
    </location>
</feature>
<evidence type="ECO:0000256" key="1">
    <source>
        <dbReference type="SAM" id="MobiDB-lite"/>
    </source>
</evidence>
<dbReference type="EMBL" id="JAVFHQ010000066">
    <property type="protein sequence ID" value="KAK4540503.1"/>
    <property type="molecule type" value="Genomic_DNA"/>
</dbReference>
<reference evidence="2 3" key="1">
    <citation type="submission" date="2021-11" db="EMBL/GenBank/DDBJ databases">
        <title>Black yeast isolated from Biological Soil Crust.</title>
        <authorList>
            <person name="Kurbessoian T."/>
        </authorList>
    </citation>
    <scope>NUCLEOTIDE SEQUENCE [LARGE SCALE GENOMIC DNA]</scope>
    <source>
        <strain evidence="2 3">CCFEE 5522</strain>
    </source>
</reference>
<organism evidence="2 3">
    <name type="scientific">Oleoguttula mirabilis</name>
    <dbReference type="NCBI Taxonomy" id="1507867"/>
    <lineage>
        <taxon>Eukaryota</taxon>
        <taxon>Fungi</taxon>
        <taxon>Dikarya</taxon>
        <taxon>Ascomycota</taxon>
        <taxon>Pezizomycotina</taxon>
        <taxon>Dothideomycetes</taxon>
        <taxon>Dothideomycetidae</taxon>
        <taxon>Mycosphaerellales</taxon>
        <taxon>Teratosphaeriaceae</taxon>
        <taxon>Oleoguttula</taxon>
    </lineage>
</organism>
<comment type="caution">
    <text evidence="2">The sequence shown here is derived from an EMBL/GenBank/DDBJ whole genome shotgun (WGS) entry which is preliminary data.</text>
</comment>
<gene>
    <name evidence="2" type="ORF">LTR36_009141</name>
</gene>
<keyword evidence="3" id="KW-1185">Reference proteome</keyword>